<evidence type="ECO:0000256" key="1">
    <source>
        <dbReference type="SAM" id="MobiDB-lite"/>
    </source>
</evidence>
<comment type="caution">
    <text evidence="2">The sequence shown here is derived from an EMBL/GenBank/DDBJ whole genome shotgun (WGS) entry which is preliminary data.</text>
</comment>
<evidence type="ECO:0000313" key="3">
    <source>
        <dbReference type="Proteomes" id="UP000494256"/>
    </source>
</evidence>
<sequence length="157" mass="17979">MRDLARDKIPEHTLRMLWIGHLPSATRAVLAVSEESRLDALAAMADKMAEQTKEVHSVCSCGHGSGITNKPATSAPDERILCMIESLTREIAALKTDRSRNNYRHLRKNHQRRPRSRSNSVNRTPSVCYFHRKFGNEAYRCRSPCTFEKKTNQTREN</sequence>
<gene>
    <name evidence="2" type="ORF">APLA_LOCUS5294</name>
</gene>
<organism evidence="2 3">
    <name type="scientific">Arctia plantaginis</name>
    <name type="common">Wood tiger moth</name>
    <name type="synonym">Phalaena plantaginis</name>
    <dbReference type="NCBI Taxonomy" id="874455"/>
    <lineage>
        <taxon>Eukaryota</taxon>
        <taxon>Metazoa</taxon>
        <taxon>Ecdysozoa</taxon>
        <taxon>Arthropoda</taxon>
        <taxon>Hexapoda</taxon>
        <taxon>Insecta</taxon>
        <taxon>Pterygota</taxon>
        <taxon>Neoptera</taxon>
        <taxon>Endopterygota</taxon>
        <taxon>Lepidoptera</taxon>
        <taxon>Glossata</taxon>
        <taxon>Ditrysia</taxon>
        <taxon>Noctuoidea</taxon>
        <taxon>Erebidae</taxon>
        <taxon>Arctiinae</taxon>
        <taxon>Arctia</taxon>
    </lineage>
</organism>
<dbReference type="PANTHER" id="PTHR33327">
    <property type="entry name" value="ENDONUCLEASE"/>
    <property type="match status" value="1"/>
</dbReference>
<name>A0A8S0ZDU5_ARCPL</name>
<proteinExistence type="predicted"/>
<protein>
    <submittedName>
        <fullName evidence="2">Uncharacterized protein</fullName>
    </submittedName>
</protein>
<feature type="compositionally biased region" description="Basic residues" evidence="1">
    <location>
        <begin position="101"/>
        <end position="116"/>
    </location>
</feature>
<dbReference type="Proteomes" id="UP000494256">
    <property type="component" value="Unassembled WGS sequence"/>
</dbReference>
<dbReference type="EMBL" id="CADEBD010000288">
    <property type="protein sequence ID" value="CAB3231587.1"/>
    <property type="molecule type" value="Genomic_DNA"/>
</dbReference>
<accession>A0A8S0ZDU5</accession>
<dbReference type="AlphaFoldDB" id="A0A8S0ZDU5"/>
<feature type="region of interest" description="Disordered" evidence="1">
    <location>
        <begin position="96"/>
        <end position="122"/>
    </location>
</feature>
<evidence type="ECO:0000313" key="2">
    <source>
        <dbReference type="EMBL" id="CAB3231587.1"/>
    </source>
</evidence>
<reference evidence="2 3" key="1">
    <citation type="submission" date="2020-04" db="EMBL/GenBank/DDBJ databases">
        <authorList>
            <person name="Wallbank WR R."/>
            <person name="Pardo Diaz C."/>
            <person name="Kozak K."/>
            <person name="Martin S."/>
            <person name="Jiggins C."/>
            <person name="Moest M."/>
            <person name="Warren A I."/>
            <person name="Byers J.R.P. K."/>
            <person name="Montejo-Kovacevich G."/>
            <person name="Yen C E."/>
        </authorList>
    </citation>
    <scope>NUCLEOTIDE SEQUENCE [LARGE SCALE GENOMIC DNA]</scope>
</reference>
<dbReference type="PANTHER" id="PTHR33327:SF3">
    <property type="entry name" value="RNA-DIRECTED DNA POLYMERASE"/>
    <property type="match status" value="1"/>
</dbReference>